<feature type="compositionally biased region" description="Basic and acidic residues" evidence="1">
    <location>
        <begin position="66"/>
        <end position="81"/>
    </location>
</feature>
<dbReference type="Proteomes" id="UP000011518">
    <property type="component" value="Unassembled WGS sequence"/>
</dbReference>
<evidence type="ECO:0000256" key="1">
    <source>
        <dbReference type="SAM" id="MobiDB-lite"/>
    </source>
</evidence>
<dbReference type="InterPro" id="IPR036910">
    <property type="entry name" value="HMG_box_dom_sf"/>
</dbReference>
<sequence length="112" mass="12362">MSCPALPRLADNPVRVAKGDPKNPKGTLSAYAFFVQTCREEHKEKNRGPCHCGDSEKQPPITKAATLKEDQEDAADHESTGKRGGAQGPAKIAREKVEEDDEKDEEEEEEEE</sequence>
<proteinExistence type="predicted"/>
<feature type="domain" description="HMG box" evidence="2">
    <location>
        <begin position="21"/>
        <end position="55"/>
    </location>
</feature>
<accession>L9LAR9</accession>
<dbReference type="Gene3D" id="1.10.30.10">
    <property type="entry name" value="High mobility group box domain"/>
    <property type="match status" value="1"/>
</dbReference>
<dbReference type="InParanoid" id="L9LAR9"/>
<evidence type="ECO:0000313" key="3">
    <source>
        <dbReference type="EMBL" id="ELW71779.1"/>
    </source>
</evidence>
<protein>
    <submittedName>
        <fullName evidence="3">High mobility group protein B3</fullName>
    </submittedName>
</protein>
<dbReference type="InterPro" id="IPR009071">
    <property type="entry name" value="HMG_box_dom"/>
</dbReference>
<evidence type="ECO:0000259" key="2">
    <source>
        <dbReference type="Pfam" id="PF09011"/>
    </source>
</evidence>
<dbReference type="EMBL" id="KB320453">
    <property type="protein sequence ID" value="ELW71779.1"/>
    <property type="molecule type" value="Genomic_DNA"/>
</dbReference>
<reference evidence="4" key="1">
    <citation type="submission" date="2012-07" db="EMBL/GenBank/DDBJ databases">
        <title>Genome of the Chinese tree shrew, a rising model animal genetically related to primates.</title>
        <authorList>
            <person name="Zhang G."/>
            <person name="Fan Y."/>
            <person name="Yao Y."/>
            <person name="Huang Z."/>
        </authorList>
    </citation>
    <scope>NUCLEOTIDE SEQUENCE [LARGE SCALE GENOMIC DNA]</scope>
</reference>
<feature type="compositionally biased region" description="Acidic residues" evidence="1">
    <location>
        <begin position="98"/>
        <end position="112"/>
    </location>
</feature>
<dbReference type="AlphaFoldDB" id="L9LAR9"/>
<organism evidence="3 4">
    <name type="scientific">Tupaia chinensis</name>
    <name type="common">Chinese tree shrew</name>
    <name type="synonym">Tupaia belangeri chinensis</name>
    <dbReference type="NCBI Taxonomy" id="246437"/>
    <lineage>
        <taxon>Eukaryota</taxon>
        <taxon>Metazoa</taxon>
        <taxon>Chordata</taxon>
        <taxon>Craniata</taxon>
        <taxon>Vertebrata</taxon>
        <taxon>Euteleostomi</taxon>
        <taxon>Mammalia</taxon>
        <taxon>Eutheria</taxon>
        <taxon>Euarchontoglires</taxon>
        <taxon>Scandentia</taxon>
        <taxon>Tupaiidae</taxon>
        <taxon>Tupaia</taxon>
    </lineage>
</organism>
<feature type="region of interest" description="Disordered" evidence="1">
    <location>
        <begin position="44"/>
        <end position="112"/>
    </location>
</feature>
<feature type="compositionally biased region" description="Basic and acidic residues" evidence="1">
    <location>
        <begin position="44"/>
        <end position="57"/>
    </location>
</feature>
<evidence type="ECO:0000313" key="4">
    <source>
        <dbReference type="Proteomes" id="UP000011518"/>
    </source>
</evidence>
<dbReference type="SUPFAM" id="SSF47095">
    <property type="entry name" value="HMG-box"/>
    <property type="match status" value="1"/>
</dbReference>
<feature type="region of interest" description="Disordered" evidence="1">
    <location>
        <begin position="1"/>
        <end position="27"/>
    </location>
</feature>
<name>L9LAR9_TUPCH</name>
<reference evidence="4" key="2">
    <citation type="journal article" date="2013" name="Nat. Commun.">
        <title>Genome of the Chinese tree shrew.</title>
        <authorList>
            <person name="Fan Y."/>
            <person name="Huang Z.Y."/>
            <person name="Cao C.C."/>
            <person name="Chen C.S."/>
            <person name="Chen Y.X."/>
            <person name="Fan D.D."/>
            <person name="He J."/>
            <person name="Hou H.L."/>
            <person name="Hu L."/>
            <person name="Hu X.T."/>
            <person name="Jiang X.T."/>
            <person name="Lai R."/>
            <person name="Lang Y.S."/>
            <person name="Liang B."/>
            <person name="Liao S.G."/>
            <person name="Mu D."/>
            <person name="Ma Y.Y."/>
            <person name="Niu Y.Y."/>
            <person name="Sun X.Q."/>
            <person name="Xia J.Q."/>
            <person name="Xiao J."/>
            <person name="Xiong Z.Q."/>
            <person name="Xu L."/>
            <person name="Yang L."/>
            <person name="Zhang Y."/>
            <person name="Zhao W."/>
            <person name="Zhao X.D."/>
            <person name="Zheng Y.T."/>
            <person name="Zhou J.M."/>
            <person name="Zhu Y.B."/>
            <person name="Zhang G.J."/>
            <person name="Wang J."/>
            <person name="Yao Y.G."/>
        </authorList>
    </citation>
    <scope>NUCLEOTIDE SEQUENCE [LARGE SCALE GENOMIC DNA]</scope>
</reference>
<dbReference type="Pfam" id="PF09011">
    <property type="entry name" value="HMG_box_2"/>
    <property type="match status" value="1"/>
</dbReference>
<gene>
    <name evidence="3" type="ORF">TREES_T100000152</name>
</gene>
<keyword evidence="4" id="KW-1185">Reference proteome</keyword>